<reference evidence="3 4" key="1">
    <citation type="submission" date="2016-12" db="EMBL/GenBank/DDBJ databases">
        <authorList>
            <person name="Song W.-J."/>
            <person name="Kurnit D.M."/>
        </authorList>
    </citation>
    <scope>NUCLEOTIDE SEQUENCE [LARGE SCALE GENOMIC DNA]</scope>
    <source>
        <strain evidence="3 4">DSM 18488</strain>
    </source>
</reference>
<dbReference type="Proteomes" id="UP000184603">
    <property type="component" value="Unassembled WGS sequence"/>
</dbReference>
<dbReference type="EMBL" id="FRFE01000004">
    <property type="protein sequence ID" value="SHO45481.1"/>
    <property type="molecule type" value="Genomic_DNA"/>
</dbReference>
<sequence length="210" mass="23829">MHRLPFFILFFGAMVQLCLPGSSQANLSEYIRKYRSTAVSSEALERLNHYNHLIDYFTSFSYFRPRYRVSADFIRALILAESGADPNAVSSKNAIGLGQIILTTGQMAARDLYGSSTHFRYVSKERLRDLSRDDLFDPATNILLTCYLIAKYNHMFDGRLDLVISAWNAGENTSSLAIGQHAPYLETKDLIGKVNGYYIFLLKQKGALRY</sequence>
<proteinExistence type="inferred from homology"/>
<dbReference type="STRING" id="1121416.SAMN02745220_01102"/>
<dbReference type="PANTHER" id="PTHR37423">
    <property type="entry name" value="SOLUBLE LYTIC MUREIN TRANSGLYCOSYLASE-RELATED"/>
    <property type="match status" value="1"/>
</dbReference>
<accession>A0A1M7Y166</accession>
<dbReference type="InterPro" id="IPR023346">
    <property type="entry name" value="Lysozyme-like_dom_sf"/>
</dbReference>
<organism evidence="3 4">
    <name type="scientific">Desulfopila aestuarii DSM 18488</name>
    <dbReference type="NCBI Taxonomy" id="1121416"/>
    <lineage>
        <taxon>Bacteria</taxon>
        <taxon>Pseudomonadati</taxon>
        <taxon>Thermodesulfobacteriota</taxon>
        <taxon>Desulfobulbia</taxon>
        <taxon>Desulfobulbales</taxon>
        <taxon>Desulfocapsaceae</taxon>
        <taxon>Desulfopila</taxon>
    </lineage>
</organism>
<evidence type="ECO:0000313" key="3">
    <source>
        <dbReference type="EMBL" id="SHO45481.1"/>
    </source>
</evidence>
<dbReference type="SUPFAM" id="SSF53955">
    <property type="entry name" value="Lysozyme-like"/>
    <property type="match status" value="1"/>
</dbReference>
<feature type="domain" description="Transglycosylase SLT" evidence="2">
    <location>
        <begin position="66"/>
        <end position="179"/>
    </location>
</feature>
<evidence type="ECO:0000259" key="2">
    <source>
        <dbReference type="Pfam" id="PF01464"/>
    </source>
</evidence>
<dbReference type="PANTHER" id="PTHR37423:SF2">
    <property type="entry name" value="MEMBRANE-BOUND LYTIC MUREIN TRANSGLYCOSYLASE C"/>
    <property type="match status" value="1"/>
</dbReference>
<keyword evidence="4" id="KW-1185">Reference proteome</keyword>
<dbReference type="Gene3D" id="1.10.530.10">
    <property type="match status" value="1"/>
</dbReference>
<gene>
    <name evidence="3" type="ORF">SAMN02745220_01102</name>
</gene>
<dbReference type="InterPro" id="IPR008258">
    <property type="entry name" value="Transglycosylase_SLT_dom_1"/>
</dbReference>
<evidence type="ECO:0000256" key="1">
    <source>
        <dbReference type="ARBA" id="ARBA00007734"/>
    </source>
</evidence>
<dbReference type="RefSeq" id="WP_234981118.1">
    <property type="nucleotide sequence ID" value="NZ_FRFE01000004.1"/>
</dbReference>
<name>A0A1M7Y166_9BACT</name>
<dbReference type="AlphaFoldDB" id="A0A1M7Y166"/>
<comment type="similarity">
    <text evidence="1">Belongs to the transglycosylase Slt family.</text>
</comment>
<protein>
    <submittedName>
        <fullName evidence="3">Transglycosylase SLT domain-containing protein</fullName>
    </submittedName>
</protein>
<dbReference type="Pfam" id="PF01464">
    <property type="entry name" value="SLT"/>
    <property type="match status" value="1"/>
</dbReference>
<evidence type="ECO:0000313" key="4">
    <source>
        <dbReference type="Proteomes" id="UP000184603"/>
    </source>
</evidence>